<proteinExistence type="predicted"/>
<keyword evidence="2" id="KW-1185">Reference proteome</keyword>
<dbReference type="KEGG" id="simp:C6571_18435"/>
<dbReference type="AlphaFoldDB" id="A0A2S0N5N0"/>
<gene>
    <name evidence="1" type="ORF">C6571_18435</name>
</gene>
<protein>
    <submittedName>
        <fullName evidence="1">Uncharacterized protein</fullName>
    </submittedName>
</protein>
<dbReference type="Proteomes" id="UP000239326">
    <property type="component" value="Plasmid unnamed1"/>
</dbReference>
<name>A0A2S0N5N0_9BURK</name>
<organism evidence="1 2">
    <name type="scientific">Simplicispira suum</name>
    <dbReference type="NCBI Taxonomy" id="2109915"/>
    <lineage>
        <taxon>Bacteria</taxon>
        <taxon>Pseudomonadati</taxon>
        <taxon>Pseudomonadota</taxon>
        <taxon>Betaproteobacteria</taxon>
        <taxon>Burkholderiales</taxon>
        <taxon>Comamonadaceae</taxon>
        <taxon>Simplicispira</taxon>
    </lineage>
</organism>
<dbReference type="OrthoDB" id="121658at2"/>
<evidence type="ECO:0000313" key="1">
    <source>
        <dbReference type="EMBL" id="AVO43416.1"/>
    </source>
</evidence>
<sequence length="127" mass="14211">MPTPRNVAKHFWNNQANAHNQWDVLGEDEKIAWVVKLANQGVFSASSAPDPTEYKHFFGKAKDALRGGRDAWAVQSTGEKVAVALVLNKPEWLQEMGYSLAEAIDRAGSQWVAMMTRIERDLRDLSA</sequence>
<dbReference type="EMBL" id="CP027670">
    <property type="protein sequence ID" value="AVO43416.1"/>
    <property type="molecule type" value="Genomic_DNA"/>
</dbReference>
<evidence type="ECO:0000313" key="2">
    <source>
        <dbReference type="Proteomes" id="UP000239326"/>
    </source>
</evidence>
<reference evidence="1 2" key="1">
    <citation type="submission" date="2018-03" db="EMBL/GenBank/DDBJ databases">
        <title>Genome sequencing of Simplicispira sp.</title>
        <authorList>
            <person name="Kim S.-J."/>
            <person name="Heo J."/>
            <person name="Kwon S.-W."/>
        </authorList>
    </citation>
    <scope>NUCLEOTIDE SEQUENCE [LARGE SCALE GENOMIC DNA]</scope>
    <source>
        <strain evidence="1 2">SC1-8</strain>
        <plasmid evidence="1 2">unnamed1</plasmid>
    </source>
</reference>
<geneLocation type="plasmid" evidence="1 2">
    <name>unnamed1</name>
</geneLocation>
<keyword evidence="1" id="KW-0614">Plasmid</keyword>
<dbReference type="RefSeq" id="WP_106448366.1">
    <property type="nucleotide sequence ID" value="NZ_CP027670.1"/>
</dbReference>
<accession>A0A2S0N5N0</accession>